<dbReference type="EMBL" id="CP009889">
    <property type="protein sequence ID" value="AIY66745.1"/>
    <property type="molecule type" value="Genomic_DNA"/>
</dbReference>
<accession>A0A0A7EJ77</accession>
<evidence type="ECO:0000313" key="1">
    <source>
        <dbReference type="EMBL" id="AIY66745.1"/>
    </source>
</evidence>
<reference evidence="1 2" key="1">
    <citation type="submission" date="2014-11" db="EMBL/GenBank/DDBJ databases">
        <title>Complete Genome Sequence of Pseudoalteromonas sp. Strain OCN003 Isolated from Kaneohe Bay, Oahu, Hawaii.</title>
        <authorList>
            <person name="Beurmann S."/>
            <person name="Videau P."/>
            <person name="Ushijima B."/>
            <person name="Smith A.M."/>
            <person name="Aeby G.S."/>
            <person name="Callahan S.M."/>
            <person name="Belcaid M."/>
        </authorList>
    </citation>
    <scope>NUCLEOTIDE SEQUENCE [LARGE SCALE GENOMIC DNA]</scope>
    <source>
        <strain evidence="1 2">OCN003</strain>
    </source>
</reference>
<dbReference type="RefSeq" id="WP_040135223.1">
    <property type="nucleotide sequence ID" value="NZ_CP009889.1"/>
</dbReference>
<name>A0A0A7EJ77_9GAMM</name>
<proteinExistence type="predicted"/>
<dbReference type="STRING" id="1348114.OM33_16615"/>
<organism evidence="1 2">
    <name type="scientific">Pseudoalteromonas piratica</name>
    <dbReference type="NCBI Taxonomy" id="1348114"/>
    <lineage>
        <taxon>Bacteria</taxon>
        <taxon>Pseudomonadati</taxon>
        <taxon>Pseudomonadota</taxon>
        <taxon>Gammaproteobacteria</taxon>
        <taxon>Alteromonadales</taxon>
        <taxon>Pseudoalteromonadaceae</taxon>
        <taxon>Pseudoalteromonas</taxon>
    </lineage>
</organism>
<dbReference type="AlphaFoldDB" id="A0A0A7EJ77"/>
<keyword evidence="2" id="KW-1185">Reference proteome</keyword>
<dbReference type="OrthoDB" id="6238433at2"/>
<dbReference type="KEGG" id="pseo:OM33_16615"/>
<gene>
    <name evidence="1" type="ORF">OM33_16615</name>
</gene>
<dbReference type="Proteomes" id="UP000030341">
    <property type="component" value="Chromosome 2"/>
</dbReference>
<sequence>MKKIIIILSLVCLYVVYLHIKIADLEANNLQLENQLAESLKSASTAVERKQITPHLPTKSQPRLAFKQTDNTSNINETSTDVIEQGKLFSHTKQSFTEQDIDEQWSIDFSDNLFFFLSYHKALSHLDVKQIDCRETMCKVDVFANESDPIEAAREIAQQLKNDKKFKDHPFYFDSNSDEGVIRIEINRYKQTQ</sequence>
<protein>
    <submittedName>
        <fullName evidence="1">Uncharacterized protein</fullName>
    </submittedName>
</protein>
<dbReference type="HOGENOM" id="CLU_1407728_0_0_6"/>
<evidence type="ECO:0000313" key="2">
    <source>
        <dbReference type="Proteomes" id="UP000030341"/>
    </source>
</evidence>